<reference evidence="8 9" key="1">
    <citation type="journal article" date="2014" name="Curr. Biol.">
        <title>The genome of the clonal raider ant Cerapachys biroi.</title>
        <authorList>
            <person name="Oxley P.R."/>
            <person name="Ji L."/>
            <person name="Fetter-Pruneda I."/>
            <person name="McKenzie S.K."/>
            <person name="Li C."/>
            <person name="Hu H."/>
            <person name="Zhang G."/>
            <person name="Kronauer D.J."/>
        </authorList>
    </citation>
    <scope>NUCLEOTIDE SEQUENCE [LARGE SCALE GENOMIC DNA]</scope>
</reference>
<dbReference type="Gene3D" id="3.30.160.60">
    <property type="entry name" value="Classic Zinc Finger"/>
    <property type="match status" value="4"/>
</dbReference>
<evidence type="ECO:0000256" key="5">
    <source>
        <dbReference type="PROSITE-ProRule" id="PRU00042"/>
    </source>
</evidence>
<feature type="compositionally biased region" description="Basic and acidic residues" evidence="6">
    <location>
        <begin position="198"/>
        <end position="238"/>
    </location>
</feature>
<feature type="domain" description="C2H2-type" evidence="7">
    <location>
        <begin position="738"/>
        <end position="765"/>
    </location>
</feature>
<dbReference type="PANTHER" id="PTHR24379">
    <property type="entry name" value="KRAB AND ZINC FINGER DOMAIN-CONTAINING"/>
    <property type="match status" value="1"/>
</dbReference>
<keyword evidence="1" id="KW-0479">Metal-binding</keyword>
<feature type="compositionally biased region" description="Pro residues" evidence="6">
    <location>
        <begin position="1262"/>
        <end position="1271"/>
    </location>
</feature>
<dbReference type="GO" id="GO:0008270">
    <property type="term" value="F:zinc ion binding"/>
    <property type="evidence" value="ECO:0007669"/>
    <property type="project" value="UniProtKB-KW"/>
</dbReference>
<feature type="compositionally biased region" description="Basic residues" evidence="6">
    <location>
        <begin position="16"/>
        <end position="45"/>
    </location>
</feature>
<sequence length="1367" mass="153235">MMSESVSEVLEDVIKLHLRRSSRSKHHKNKTRHHKDKRKRRRHSKNGVEDASTGLEKPECTGENTLRNGLVEIRELSNRETSIVSELENAKLKLSVESFGINTKDVESATTKTEHVDSVRFISDVHNTRNKDTRCDAKSAEASSESARNTLEDNRITKLQFNDATPLSRPKRACNTEDLNKDVEYLLDPISNANDSVAETRAKASQKEKANAKVQEHQDAALRNASRDGEPKDAEDRKLKRKRKRPRHDAQVDESSTKNASEDNATDEAAVFKHRRKKHRHTNEHKTKKHHDVRKAPQDGIVVQEEGQNACPQEVESLPSTGGAGRTAEGTDGVMSEPQRLAIKIKLCQECNSRHLQDACPLSTPQYTVKDAITYVDWLSKHKGNAEVTKTIKSEDPMSEGYGRLTDDGFESDDESLTSNEQCKSKVQREEKQLVVDVDRPLYARDSLPDCLELRITNTDHGLGIYAKDAVPMYAKLGPLIGTPVKEMDIPDDFSMRHIWEIDNNGKSIYISTTDPLKSNWIRYIRPAETKEKRSVAVIIKQGQLHLVTTQNIISGMELTYWADSQTSAWTRKNKMDKTNCGGCNLNFAHPIYYRLHCCIFHDTNYSLTIRKYHCKVCGAAVLGKDNIMKHAAELHAGRGAYQCQYCKKFFLRLNYLEMHRTYGCAQNPQRSRPLCDFCGRKFCQPQKLKVHIKRMHSDMSEVLREFQCKSCMKLLGSRAALQRHMKEVHHKNVIAAATCDRCGKTFQNKSNLKIHMLTHSGVKPFRCKEKGCKAAFTTKQCLQFHYKKVHGLSEEMMPKIERSVAYTFDAYSGGLIEDMPCESTGNTSRRNSQQDNSNSLPSMDDCSSESLKVEPPAAVNSAHNTIIDSFQSGTNATMKYKAEQPEPQMPTPSPQTTPSLSGGLDGTTMENVRTEVDAYGTSRVQSKGSKKWLGEFNPPPMSDISVAHLPAVSAAPPSSDVYDFQDGRKDGGGEKTAGSRASTTAPSLIDSDKLGLSVYRRTESANASLLVEAALDAAERDIGAVSSPILEDNDRETNLYSISSQLQSPIPQSRSPNHLDTYIQQQEELMSPAPTPHDDRHTPPNHLHVDYHLHRPVDYINTSRTHNIEQYLHHEELPRVSSPNYIHMQQEDLVSPSATPNPHYQDMHHHHQVPTDNLSSDEGDSVAQNLSLSVKEKALQLDLSTSYKYDSLEQDFVRERSNFEPLVLNSGELQGLDMSARGFHHSFGAQVQNTRYHHHHLYDVGERQSVDLSRTGSYSMSPPPPPPPYPHSDVLRVVSLDLTPGGRHSVDLSLSRSHHLHGSGTRVITSPQPAGSTTTHVVPDAGESRILSPPPPPLPGYNPSYPVSPAPYHPPRPGYHHYPGYY</sequence>
<feature type="domain" description="C2H2-type" evidence="7">
    <location>
        <begin position="613"/>
        <end position="641"/>
    </location>
</feature>
<gene>
    <name evidence="8" type="ORF">X777_07954</name>
</gene>
<evidence type="ECO:0000313" key="9">
    <source>
        <dbReference type="Proteomes" id="UP000053097"/>
    </source>
</evidence>
<feature type="domain" description="C2H2-type" evidence="7">
    <location>
        <begin position="642"/>
        <end position="669"/>
    </location>
</feature>
<feature type="compositionally biased region" description="Low complexity" evidence="6">
    <location>
        <begin position="827"/>
        <end position="840"/>
    </location>
</feature>
<feature type="region of interest" description="Disordered" evidence="6">
    <location>
        <begin position="1253"/>
        <end position="1272"/>
    </location>
</feature>
<dbReference type="FunFam" id="3.30.160.60:FF:001636">
    <property type="entry name" value="CLUMA_CG004886, isoform A"/>
    <property type="match status" value="1"/>
</dbReference>
<proteinExistence type="predicted"/>
<feature type="domain" description="C2H2-type" evidence="7">
    <location>
        <begin position="674"/>
        <end position="702"/>
    </location>
</feature>
<dbReference type="OMA" id="RSPNHLD"/>
<feature type="compositionally biased region" description="Basic residues" evidence="6">
    <location>
        <begin position="272"/>
        <end position="293"/>
    </location>
</feature>
<feature type="region of interest" description="Disordered" evidence="6">
    <location>
        <begin position="197"/>
        <end position="333"/>
    </location>
</feature>
<keyword evidence="9" id="KW-1185">Reference proteome</keyword>
<evidence type="ECO:0000256" key="4">
    <source>
        <dbReference type="ARBA" id="ARBA00022833"/>
    </source>
</evidence>
<feature type="region of interest" description="Disordered" evidence="6">
    <location>
        <begin position="956"/>
        <end position="988"/>
    </location>
</feature>
<keyword evidence="2" id="KW-0677">Repeat</keyword>
<dbReference type="SUPFAM" id="SSF57667">
    <property type="entry name" value="beta-beta-alpha zinc fingers"/>
    <property type="match status" value="2"/>
</dbReference>
<protein>
    <submittedName>
        <fullName evidence="8">PR domain zinc finger protein</fullName>
    </submittedName>
</protein>
<dbReference type="GO" id="GO:0008757">
    <property type="term" value="F:S-adenosylmethionine-dependent methyltransferase activity"/>
    <property type="evidence" value="ECO:0007669"/>
    <property type="project" value="UniProtKB-ARBA"/>
</dbReference>
<dbReference type="Proteomes" id="UP000053097">
    <property type="component" value="Unassembled WGS sequence"/>
</dbReference>
<feature type="region of interest" description="Disordered" evidence="6">
    <location>
        <begin position="820"/>
        <end position="861"/>
    </location>
</feature>
<feature type="region of interest" description="Disordered" evidence="6">
    <location>
        <begin position="1136"/>
        <end position="1165"/>
    </location>
</feature>
<dbReference type="InterPro" id="IPR013087">
    <property type="entry name" value="Znf_C2H2_type"/>
</dbReference>
<dbReference type="InterPro" id="IPR046341">
    <property type="entry name" value="SET_dom_sf"/>
</dbReference>
<feature type="region of interest" description="Disordered" evidence="6">
    <location>
        <begin position="883"/>
        <end position="908"/>
    </location>
</feature>
<feature type="domain" description="C2H2-type" evidence="7">
    <location>
        <begin position="707"/>
        <end position="730"/>
    </location>
</feature>
<feature type="compositionally biased region" description="Polar residues" evidence="6">
    <location>
        <begin position="253"/>
        <end position="263"/>
    </location>
</feature>
<dbReference type="PANTHER" id="PTHR24379:SF121">
    <property type="entry name" value="C2H2-TYPE DOMAIN-CONTAINING PROTEIN"/>
    <property type="match status" value="1"/>
</dbReference>
<evidence type="ECO:0000256" key="6">
    <source>
        <dbReference type="SAM" id="MobiDB-lite"/>
    </source>
</evidence>
<evidence type="ECO:0000256" key="3">
    <source>
        <dbReference type="ARBA" id="ARBA00022771"/>
    </source>
</evidence>
<dbReference type="Pfam" id="PF21549">
    <property type="entry name" value="PRDM2_PR"/>
    <property type="match status" value="1"/>
</dbReference>
<evidence type="ECO:0000256" key="1">
    <source>
        <dbReference type="ARBA" id="ARBA00022723"/>
    </source>
</evidence>
<dbReference type="PROSITE" id="PS50157">
    <property type="entry name" value="ZINC_FINGER_C2H2_2"/>
    <property type="match status" value="6"/>
</dbReference>
<feature type="region of interest" description="Disordered" evidence="6">
    <location>
        <begin position="16"/>
        <end position="65"/>
    </location>
</feature>
<dbReference type="EMBL" id="KK107054">
    <property type="protein sequence ID" value="EZA61621.1"/>
    <property type="molecule type" value="Genomic_DNA"/>
</dbReference>
<evidence type="ECO:0000256" key="2">
    <source>
        <dbReference type="ARBA" id="ARBA00022737"/>
    </source>
</evidence>
<dbReference type="PROSITE" id="PS00028">
    <property type="entry name" value="ZINC_FINGER_C2H2_1"/>
    <property type="match status" value="4"/>
</dbReference>
<name>A0A026X0W8_OOCBI</name>
<dbReference type="InterPro" id="IPR036236">
    <property type="entry name" value="Znf_C2H2_sf"/>
</dbReference>
<feature type="domain" description="C2H2-type" evidence="7">
    <location>
        <begin position="766"/>
        <end position="796"/>
    </location>
</feature>
<evidence type="ECO:0000313" key="8">
    <source>
        <dbReference type="EMBL" id="EZA61621.1"/>
    </source>
</evidence>
<dbReference type="InterPro" id="IPR001214">
    <property type="entry name" value="SET_dom"/>
</dbReference>
<organism evidence="8 9">
    <name type="scientific">Ooceraea biroi</name>
    <name type="common">Clonal raider ant</name>
    <name type="synonym">Cerapachys biroi</name>
    <dbReference type="NCBI Taxonomy" id="2015173"/>
    <lineage>
        <taxon>Eukaryota</taxon>
        <taxon>Metazoa</taxon>
        <taxon>Ecdysozoa</taxon>
        <taxon>Arthropoda</taxon>
        <taxon>Hexapoda</taxon>
        <taxon>Insecta</taxon>
        <taxon>Pterygota</taxon>
        <taxon>Neoptera</taxon>
        <taxon>Endopterygota</taxon>
        <taxon>Hymenoptera</taxon>
        <taxon>Apocrita</taxon>
        <taxon>Aculeata</taxon>
        <taxon>Formicoidea</taxon>
        <taxon>Formicidae</taxon>
        <taxon>Dorylinae</taxon>
        <taxon>Ooceraea</taxon>
    </lineage>
</organism>
<dbReference type="STRING" id="2015173.A0A026X0W8"/>
<dbReference type="GO" id="GO:0008170">
    <property type="term" value="F:N-methyltransferase activity"/>
    <property type="evidence" value="ECO:0007669"/>
    <property type="project" value="UniProtKB-ARBA"/>
</dbReference>
<keyword evidence="3 5" id="KW-0863">Zinc-finger</keyword>
<feature type="region of interest" description="Disordered" evidence="6">
    <location>
        <begin position="1290"/>
        <end position="1354"/>
    </location>
</feature>
<dbReference type="GO" id="GO:0008276">
    <property type="term" value="F:protein methyltransferase activity"/>
    <property type="evidence" value="ECO:0007669"/>
    <property type="project" value="UniProtKB-ARBA"/>
</dbReference>
<evidence type="ECO:0000259" key="7">
    <source>
        <dbReference type="PROSITE" id="PS50157"/>
    </source>
</evidence>
<feature type="compositionally biased region" description="Pro residues" evidence="6">
    <location>
        <begin position="1333"/>
        <end position="1354"/>
    </location>
</feature>
<keyword evidence="4" id="KW-0862">Zinc</keyword>
<dbReference type="Gene3D" id="2.170.270.10">
    <property type="entry name" value="SET domain"/>
    <property type="match status" value="1"/>
</dbReference>
<accession>A0A026X0W8</accession>
<dbReference type="SMART" id="SM00355">
    <property type="entry name" value="ZnF_C2H2"/>
    <property type="match status" value="7"/>
</dbReference>
<feature type="compositionally biased region" description="Polar residues" evidence="6">
    <location>
        <begin position="1307"/>
        <end position="1321"/>
    </location>
</feature>
<dbReference type="OrthoDB" id="6369905at2759"/>